<protein>
    <submittedName>
        <fullName evidence="1">Uncharacterized protein</fullName>
    </submittedName>
</protein>
<dbReference type="RefSeq" id="WP_074808474.1">
    <property type="nucleotide sequence ID" value="NZ_FNHM01000008.1"/>
</dbReference>
<comment type="caution">
    <text evidence="1">The sequence shown here is derived from an EMBL/GenBank/DDBJ whole genome shotgun (WGS) entry which is preliminary data.</text>
</comment>
<dbReference type="AlphaFoldDB" id="A0AB37ZQ31"/>
<evidence type="ECO:0000313" key="2">
    <source>
        <dbReference type="Proteomes" id="UP000183853"/>
    </source>
</evidence>
<name>A0AB37ZQ31_PSESX</name>
<dbReference type="Proteomes" id="UP000183853">
    <property type="component" value="Unassembled WGS sequence"/>
</dbReference>
<organism evidence="1 2">
    <name type="scientific">Pseudomonas syringae</name>
    <dbReference type="NCBI Taxonomy" id="317"/>
    <lineage>
        <taxon>Bacteria</taxon>
        <taxon>Pseudomonadati</taxon>
        <taxon>Pseudomonadota</taxon>
        <taxon>Gammaproteobacteria</taxon>
        <taxon>Pseudomonadales</taxon>
        <taxon>Pseudomonadaceae</taxon>
        <taxon>Pseudomonas</taxon>
    </lineage>
</organism>
<dbReference type="EMBL" id="FNHM01000008">
    <property type="protein sequence ID" value="SDN49057.1"/>
    <property type="molecule type" value="Genomic_DNA"/>
</dbReference>
<evidence type="ECO:0000313" key="1">
    <source>
        <dbReference type="EMBL" id="SDN49057.1"/>
    </source>
</evidence>
<reference evidence="1 2" key="1">
    <citation type="submission" date="2016-10" db="EMBL/GenBank/DDBJ databases">
        <authorList>
            <person name="Varghese N."/>
            <person name="Submissions S."/>
        </authorList>
    </citation>
    <scope>NUCLEOTIDE SEQUENCE [LARGE SCALE GENOMIC DNA]</scope>
    <source>
        <strain evidence="1 2">BS2122</strain>
    </source>
</reference>
<accession>A0AB37ZQ31</accession>
<proteinExistence type="predicted"/>
<gene>
    <name evidence="1" type="ORF">SAMN05444505_108230</name>
</gene>
<sequence length="195" mass="22562">MRNEKIVMFNSPEAASFQTVSGWVDSNGRFWGQDEDQARYCGSTHRHCKNNPAHPIHETNSYCKVCREERMDERFLKMEIKDWADEPLVIYDGDTYFFDSDALRDYLLESDEDPENVRLCICEPNMPREIDPADYFCDDLPEDGELNDDQLMAAFDLVNEMIRKSGPLSWSQGGYVARLPPEFIAEIKAQRATAE</sequence>